<name>A0AAD9VCC5_ACRCE</name>
<comment type="caution">
    <text evidence="4">The sequence shown here is derived from an EMBL/GenBank/DDBJ whole genome shotgun (WGS) entry which is preliminary data.</text>
</comment>
<dbReference type="AlphaFoldDB" id="A0AAD9VCC5"/>
<feature type="transmembrane region" description="Helical" evidence="2">
    <location>
        <begin position="269"/>
        <end position="288"/>
    </location>
</feature>
<feature type="transmembrane region" description="Helical" evidence="2">
    <location>
        <begin position="497"/>
        <end position="520"/>
    </location>
</feature>
<dbReference type="InterPro" id="IPR020846">
    <property type="entry name" value="MFS_dom"/>
</dbReference>
<keyword evidence="2" id="KW-1133">Transmembrane helix</keyword>
<dbReference type="Gene3D" id="1.20.1250.20">
    <property type="entry name" value="MFS general substrate transporter like domains"/>
    <property type="match status" value="2"/>
</dbReference>
<comment type="subcellular location">
    <subcellularLocation>
        <location evidence="1">Membrane</location>
        <topology evidence="1">Multi-pass membrane protein</topology>
    </subcellularLocation>
</comment>
<feature type="transmembrane region" description="Helical" evidence="2">
    <location>
        <begin position="610"/>
        <end position="637"/>
    </location>
</feature>
<keyword evidence="2" id="KW-0472">Membrane</keyword>
<protein>
    <submittedName>
        <fullName evidence="4">Monocarboxylate transporter 10</fullName>
    </submittedName>
</protein>
<feature type="transmembrane region" description="Helical" evidence="2">
    <location>
        <begin position="15"/>
        <end position="44"/>
    </location>
</feature>
<reference evidence="4" key="1">
    <citation type="journal article" date="2023" name="G3 (Bethesda)">
        <title>Whole genome assembly and annotation of the endangered Caribbean coral Acropora cervicornis.</title>
        <authorList>
            <person name="Selwyn J.D."/>
            <person name="Vollmer S.V."/>
        </authorList>
    </citation>
    <scope>NUCLEOTIDE SEQUENCE</scope>
    <source>
        <strain evidence="4">K2</strain>
    </source>
</reference>
<dbReference type="InterPro" id="IPR011701">
    <property type="entry name" value="MFS"/>
</dbReference>
<dbReference type="InterPro" id="IPR036259">
    <property type="entry name" value="MFS_trans_sf"/>
</dbReference>
<evidence type="ECO:0000256" key="1">
    <source>
        <dbReference type="ARBA" id="ARBA00004141"/>
    </source>
</evidence>
<dbReference type="EMBL" id="JARQWQ010000011">
    <property type="protein sequence ID" value="KAK2568745.1"/>
    <property type="molecule type" value="Genomic_DNA"/>
</dbReference>
<gene>
    <name evidence="4" type="ORF">P5673_006751</name>
</gene>
<feature type="transmembrane region" description="Helical" evidence="2">
    <location>
        <begin position="326"/>
        <end position="348"/>
    </location>
</feature>
<evidence type="ECO:0000313" key="4">
    <source>
        <dbReference type="EMBL" id="KAK2568745.1"/>
    </source>
</evidence>
<dbReference type="PROSITE" id="PS50850">
    <property type="entry name" value="MFS"/>
    <property type="match status" value="1"/>
</dbReference>
<dbReference type="Proteomes" id="UP001249851">
    <property type="component" value="Unassembled WGS sequence"/>
</dbReference>
<feature type="transmembrane region" description="Helical" evidence="2">
    <location>
        <begin position="560"/>
        <end position="579"/>
    </location>
</feature>
<dbReference type="PANTHER" id="PTHR11360">
    <property type="entry name" value="MONOCARBOXYLATE TRANSPORTER"/>
    <property type="match status" value="1"/>
</dbReference>
<reference evidence="4" key="2">
    <citation type="journal article" date="2023" name="Science">
        <title>Genomic signatures of disease resistance in endangered staghorn corals.</title>
        <authorList>
            <person name="Vollmer S.V."/>
            <person name="Selwyn J.D."/>
            <person name="Despard B.A."/>
            <person name="Roesel C.L."/>
        </authorList>
    </citation>
    <scope>NUCLEOTIDE SEQUENCE</scope>
    <source>
        <strain evidence="4">K2</strain>
    </source>
</reference>
<dbReference type="PANTHER" id="PTHR11360:SF251">
    <property type="entry name" value="MAJOR FACILITATOR SUPERFAMILY (MFS) PROFILE DOMAIN-CONTAINING PROTEIN"/>
    <property type="match status" value="1"/>
</dbReference>
<feature type="transmembrane region" description="Helical" evidence="2">
    <location>
        <begin position="471"/>
        <end position="491"/>
    </location>
</feature>
<keyword evidence="5" id="KW-1185">Reference proteome</keyword>
<feature type="transmembrane region" description="Helical" evidence="2">
    <location>
        <begin position="110"/>
        <end position="136"/>
    </location>
</feature>
<organism evidence="4 5">
    <name type="scientific">Acropora cervicornis</name>
    <name type="common">Staghorn coral</name>
    <dbReference type="NCBI Taxonomy" id="6130"/>
    <lineage>
        <taxon>Eukaryota</taxon>
        <taxon>Metazoa</taxon>
        <taxon>Cnidaria</taxon>
        <taxon>Anthozoa</taxon>
        <taxon>Hexacorallia</taxon>
        <taxon>Scleractinia</taxon>
        <taxon>Astrocoeniina</taxon>
        <taxon>Acroporidae</taxon>
        <taxon>Acropora</taxon>
    </lineage>
</organism>
<keyword evidence="2" id="KW-0812">Transmembrane</keyword>
<feature type="transmembrane region" description="Helical" evidence="2">
    <location>
        <begin position="527"/>
        <end position="548"/>
    </location>
</feature>
<dbReference type="SUPFAM" id="SSF103473">
    <property type="entry name" value="MFS general substrate transporter"/>
    <property type="match status" value="2"/>
</dbReference>
<feature type="transmembrane region" description="Helical" evidence="2">
    <location>
        <begin position="300"/>
        <end position="319"/>
    </location>
</feature>
<feature type="transmembrane region" description="Helical" evidence="2">
    <location>
        <begin position="713"/>
        <end position="736"/>
    </location>
</feature>
<feature type="transmembrane region" description="Helical" evidence="2">
    <location>
        <begin position="657"/>
        <end position="675"/>
    </location>
</feature>
<dbReference type="GO" id="GO:0016020">
    <property type="term" value="C:membrane"/>
    <property type="evidence" value="ECO:0007669"/>
    <property type="project" value="UniProtKB-SubCell"/>
</dbReference>
<feature type="transmembrane region" description="Helical" evidence="2">
    <location>
        <begin position="235"/>
        <end position="257"/>
    </location>
</feature>
<dbReference type="Pfam" id="PF07690">
    <property type="entry name" value="MFS_1"/>
    <property type="match status" value="2"/>
</dbReference>
<feature type="transmembrane region" description="Helical" evidence="2">
    <location>
        <begin position="142"/>
        <end position="166"/>
    </location>
</feature>
<proteinExistence type="predicted"/>
<feature type="transmembrane region" description="Helical" evidence="2">
    <location>
        <begin position="687"/>
        <end position="707"/>
    </location>
</feature>
<dbReference type="InterPro" id="IPR050327">
    <property type="entry name" value="Proton-linked_MCT"/>
</dbReference>
<feature type="domain" description="Major facilitator superfamily (MFS) profile" evidence="3">
    <location>
        <begin position="16"/>
        <end position="584"/>
    </location>
</feature>
<feature type="transmembrane region" description="Helical" evidence="2">
    <location>
        <begin position="83"/>
        <end position="103"/>
    </location>
</feature>
<feature type="transmembrane region" description="Helical" evidence="2">
    <location>
        <begin position="56"/>
        <end position="77"/>
    </location>
</feature>
<accession>A0AAD9VCC5</accession>
<evidence type="ECO:0000256" key="2">
    <source>
        <dbReference type="SAM" id="Phobius"/>
    </source>
</evidence>
<evidence type="ECO:0000313" key="5">
    <source>
        <dbReference type="Proteomes" id="UP001249851"/>
    </source>
</evidence>
<sequence>MVWLFSGSRSLDSSWSWVVCFSAAVTSSISVGFTLSFGVFLPELMSYFNETIERTAFVGSAALGMTWFASPPVGYFIDRFGCRIASFLGGLLCIVGLLSTSFVQSLSYMYFTYSLVLGVGGCFLYNSFYLVIARYFKRNLSLATGIVAMGTSLGLTFQCPLLQCLLDSYGWRATVRVMTIFFALVCLLSLTYNPNVDETPEEENVNNSINKDNDDNTLSNKKIAIYCSVWLFPTYAFVVISLMFGSFGIYVPFIYLVKYCEAVGISAQKASRLFIFVGLSSSFGRLISGKLCNADRVNAVFIYQSSLLLAAICAFLLPFATKYREVIAFSVVYGLADGIFITTHGLIIDKTGNYIYSFYMTSGMLFTGFLIPMVLVILRRRRSRVGIVESKQVCEPDRKLSNNIETQEVDSNSNGAAVSTSINLGFTLSFGVLFPELMSYFNETIERTALGMTWFASPPVGYFIDRFGCRIASFLGGLLCIVGLLSTSFVPSLSYMYFTYSLVFGVGGCFIYNCCYLVIARYFKRNLSLATGIVAMGSSLGLTFQGPLLQCLLDSCGWRATVRVMTIFFALVCLLSLTYNPNVDETPEEENINNSINKAEDDSTMNNKKIVMYCSVWLFPTYAFVVISLMFGSFGIYVPFIYLVKYCEAVGISAQKASRLFIFVGLSSSFGRLISGKLCNADRVNAVFIYQSSLLLAAICAFLLPFANKYREVIAFSVVYGLADGIFITTHGFILLSCIDAKRRTAAFAMNND</sequence>
<feature type="transmembrane region" description="Helical" evidence="2">
    <location>
        <begin position="354"/>
        <end position="378"/>
    </location>
</feature>
<evidence type="ECO:0000259" key="3">
    <source>
        <dbReference type="PROSITE" id="PS50850"/>
    </source>
</evidence>
<dbReference type="GO" id="GO:0022857">
    <property type="term" value="F:transmembrane transporter activity"/>
    <property type="evidence" value="ECO:0007669"/>
    <property type="project" value="InterPro"/>
</dbReference>